<dbReference type="AlphaFoldDB" id="A0A838ZMZ6"/>
<dbReference type="SUPFAM" id="SSF53335">
    <property type="entry name" value="S-adenosyl-L-methionine-dependent methyltransferases"/>
    <property type="match status" value="1"/>
</dbReference>
<reference evidence="6 7" key="1">
    <citation type="submission" date="2020-07" db="EMBL/GenBank/DDBJ databases">
        <title>Moheibacter lacus sp. nov., a member of the family Flavobacteriaceae isolated from freshwater lake sediment.</title>
        <authorList>
            <person name="Liu Y."/>
        </authorList>
    </citation>
    <scope>NUCLEOTIDE SEQUENCE [LARGE SCALE GENOMIC DNA]</scope>
    <source>
        <strain evidence="6 7">BDHS18</strain>
    </source>
</reference>
<dbReference type="GO" id="GO:0030735">
    <property type="term" value="F:carnosine N-methyltransferase activity"/>
    <property type="evidence" value="ECO:0007669"/>
    <property type="project" value="UniProtKB-EC"/>
</dbReference>
<evidence type="ECO:0000313" key="6">
    <source>
        <dbReference type="EMBL" id="MBA5629230.1"/>
    </source>
</evidence>
<evidence type="ECO:0000256" key="5">
    <source>
        <dbReference type="ARBA" id="ARBA00022691"/>
    </source>
</evidence>
<comment type="caution">
    <text evidence="6">The sequence shown here is derived from an EMBL/GenBank/DDBJ whole genome shotgun (WGS) entry which is preliminary data.</text>
</comment>
<dbReference type="PANTHER" id="PTHR12303:SF6">
    <property type="entry name" value="CARNOSINE N-METHYLTRANSFERASE"/>
    <property type="match status" value="1"/>
</dbReference>
<evidence type="ECO:0000313" key="7">
    <source>
        <dbReference type="Proteomes" id="UP000552241"/>
    </source>
</evidence>
<dbReference type="EMBL" id="JACDZE010000001">
    <property type="protein sequence ID" value="MBA5629230.1"/>
    <property type="molecule type" value="Genomic_DNA"/>
</dbReference>
<keyword evidence="7" id="KW-1185">Reference proteome</keyword>
<evidence type="ECO:0000256" key="1">
    <source>
        <dbReference type="ARBA" id="ARBA00010086"/>
    </source>
</evidence>
<keyword evidence="4 6" id="KW-0808">Transferase</keyword>
<dbReference type="Gene3D" id="3.40.50.150">
    <property type="entry name" value="Vaccinia Virus protein VP39"/>
    <property type="match status" value="1"/>
</dbReference>
<evidence type="ECO:0000256" key="2">
    <source>
        <dbReference type="ARBA" id="ARBA00012003"/>
    </source>
</evidence>
<dbReference type="PANTHER" id="PTHR12303">
    <property type="entry name" value="CARNOSINE N-METHYLTRANSFERASE"/>
    <property type="match status" value="1"/>
</dbReference>
<organism evidence="6 7">
    <name type="scientific">Moheibacter lacus</name>
    <dbReference type="NCBI Taxonomy" id="2745851"/>
    <lineage>
        <taxon>Bacteria</taxon>
        <taxon>Pseudomonadati</taxon>
        <taxon>Bacteroidota</taxon>
        <taxon>Flavobacteriia</taxon>
        <taxon>Flavobacteriales</taxon>
        <taxon>Weeksellaceae</taxon>
        <taxon>Moheibacter</taxon>
    </lineage>
</organism>
<gene>
    <name evidence="6" type="ORF">HU137_05530</name>
</gene>
<dbReference type="CDD" id="cd02440">
    <property type="entry name" value="AdoMet_MTases"/>
    <property type="match status" value="1"/>
</dbReference>
<name>A0A838ZMZ6_9FLAO</name>
<dbReference type="RefSeq" id="WP_182042793.1">
    <property type="nucleotide sequence ID" value="NZ_JACDZE010000001.1"/>
</dbReference>
<dbReference type="SMART" id="SM01296">
    <property type="entry name" value="N2227"/>
    <property type="match status" value="1"/>
</dbReference>
<proteinExistence type="inferred from homology"/>
<accession>A0A838ZMZ6</accession>
<evidence type="ECO:0000256" key="4">
    <source>
        <dbReference type="ARBA" id="ARBA00022679"/>
    </source>
</evidence>
<dbReference type="EC" id="2.1.1.22" evidence="2"/>
<keyword evidence="3 6" id="KW-0489">Methyltransferase</keyword>
<evidence type="ECO:0000256" key="3">
    <source>
        <dbReference type="ARBA" id="ARBA00022603"/>
    </source>
</evidence>
<dbReference type="GO" id="GO:0032259">
    <property type="term" value="P:methylation"/>
    <property type="evidence" value="ECO:0007669"/>
    <property type="project" value="UniProtKB-KW"/>
</dbReference>
<comment type="similarity">
    <text evidence="1">Belongs to the carnosine N-methyltransferase family.</text>
</comment>
<sequence>MKDNFTQIDDVKIYIDNIPPYIAETFYLLYNHNKLMGNKIFQLSNYDGDRKQFINRLVEGYLHNYNNVREILNAIMQEISVTPLLDLRINPNDNLNTTLKDFWYLRRDWCYYKEGEEQISTIVNSIKEVISENAYKKSLFLGCGTGRLSVDLADLFEKVYSLDKSYSMIWHIKELMKREQYEFYQPRNKNVLTLDNVAQKHSAYIDEERKRIIQSKVDFFVADIFNLPFDDNEIDCVFSIYFTDVIALKLWFGKIDQVLKKKGLFIHFGPLDYFFSDETEMFTAEEIRAYFEKNNYTTLIDSVVETPHLEDSNFMSHQVYKNWFFVAEKQS</sequence>
<dbReference type="Proteomes" id="UP000552241">
    <property type="component" value="Unassembled WGS sequence"/>
</dbReference>
<dbReference type="InterPro" id="IPR012901">
    <property type="entry name" value="CARME"/>
</dbReference>
<dbReference type="InterPro" id="IPR029063">
    <property type="entry name" value="SAM-dependent_MTases_sf"/>
</dbReference>
<keyword evidence="5" id="KW-0949">S-adenosyl-L-methionine</keyword>
<dbReference type="Pfam" id="PF07942">
    <property type="entry name" value="CARME"/>
    <property type="match status" value="1"/>
</dbReference>
<protein>
    <recommendedName>
        <fullName evidence="2">carnosine N-methyltransferase</fullName>
        <ecNumber evidence="2">2.1.1.22</ecNumber>
    </recommendedName>
</protein>